<feature type="transmembrane region" description="Helical" evidence="8">
    <location>
        <begin position="59"/>
        <end position="79"/>
    </location>
</feature>
<evidence type="ECO:0000256" key="2">
    <source>
        <dbReference type="ARBA" id="ARBA00004687"/>
    </source>
</evidence>
<protein>
    <recommendedName>
        <fullName evidence="11">PIG-F-domain-containing protein</fullName>
    </recommendedName>
</protein>
<evidence type="ECO:0000256" key="8">
    <source>
        <dbReference type="SAM" id="Phobius"/>
    </source>
</evidence>
<dbReference type="GO" id="GO:0005789">
    <property type="term" value="C:endoplasmic reticulum membrane"/>
    <property type="evidence" value="ECO:0007669"/>
    <property type="project" value="UniProtKB-SubCell"/>
</dbReference>
<name>A0A167PUU0_CALVF</name>
<proteinExistence type="predicted"/>
<reference evidence="9 10" key="1">
    <citation type="journal article" date="2016" name="Mol. Biol. Evol.">
        <title>Comparative Genomics of Early-Diverging Mushroom-Forming Fungi Provides Insights into the Origins of Lignocellulose Decay Capabilities.</title>
        <authorList>
            <person name="Nagy L.G."/>
            <person name="Riley R."/>
            <person name="Tritt A."/>
            <person name="Adam C."/>
            <person name="Daum C."/>
            <person name="Floudas D."/>
            <person name="Sun H."/>
            <person name="Yadav J.S."/>
            <person name="Pangilinan J."/>
            <person name="Larsson K.H."/>
            <person name="Matsuura K."/>
            <person name="Barry K."/>
            <person name="Labutti K."/>
            <person name="Kuo R."/>
            <person name="Ohm R.A."/>
            <person name="Bhattacharya S.S."/>
            <person name="Shirouzu T."/>
            <person name="Yoshinaga Y."/>
            <person name="Martin F.M."/>
            <person name="Grigoriev I.V."/>
            <person name="Hibbett D.S."/>
        </authorList>
    </citation>
    <scope>NUCLEOTIDE SEQUENCE [LARGE SCALE GENOMIC DNA]</scope>
    <source>
        <strain evidence="9 10">TUFC12733</strain>
    </source>
</reference>
<dbReference type="AlphaFoldDB" id="A0A167PUU0"/>
<organism evidence="9 10">
    <name type="scientific">Calocera viscosa (strain TUFC12733)</name>
    <dbReference type="NCBI Taxonomy" id="1330018"/>
    <lineage>
        <taxon>Eukaryota</taxon>
        <taxon>Fungi</taxon>
        <taxon>Dikarya</taxon>
        <taxon>Basidiomycota</taxon>
        <taxon>Agaricomycotina</taxon>
        <taxon>Dacrymycetes</taxon>
        <taxon>Dacrymycetales</taxon>
        <taxon>Dacrymycetaceae</taxon>
        <taxon>Calocera</taxon>
    </lineage>
</organism>
<dbReference type="EMBL" id="KV417273">
    <property type="protein sequence ID" value="KZO99139.1"/>
    <property type="molecule type" value="Genomic_DNA"/>
</dbReference>
<keyword evidence="3" id="KW-0337">GPI-anchor biosynthesis</keyword>
<dbReference type="UniPathway" id="UPA00196"/>
<evidence type="ECO:0000256" key="5">
    <source>
        <dbReference type="ARBA" id="ARBA00022824"/>
    </source>
</evidence>
<feature type="non-terminal residue" evidence="9">
    <location>
        <position position="1"/>
    </location>
</feature>
<sequence length="251" mass="27538">APSPFPLPRYASVLGPHTVLLVFSLIYLPRSSELFFPLPPPTSSLDHPQPKWMEPITAAPVWTLFWVVLGVWGCLGAWAGSVRRWAKSIGIADSSSDWMVCAIIPACSFLSLVICTPIYFVLVVLFGAPYSSYLVHTLLLSILLSLLTAYVPCYVLPPPRQDSSTSSLVLRYQWTRLFSEFLTKSPLERILVYPGVGTLIGAWAGAAPIALDWDRPWQAWPLTPAYGAVLGYIAGSYAALLTSGMLYFAAQ</sequence>
<keyword evidence="6 8" id="KW-1133">Transmembrane helix</keyword>
<dbReference type="Pfam" id="PF06699">
    <property type="entry name" value="PIG-F"/>
    <property type="match status" value="1"/>
</dbReference>
<keyword evidence="5" id="KW-0256">Endoplasmic reticulum</keyword>
<evidence type="ECO:0000256" key="4">
    <source>
        <dbReference type="ARBA" id="ARBA00022692"/>
    </source>
</evidence>
<evidence type="ECO:0000313" key="9">
    <source>
        <dbReference type="EMBL" id="KZO99139.1"/>
    </source>
</evidence>
<evidence type="ECO:0000256" key="7">
    <source>
        <dbReference type="ARBA" id="ARBA00023136"/>
    </source>
</evidence>
<comment type="subcellular location">
    <subcellularLocation>
        <location evidence="1">Endoplasmic reticulum membrane</location>
        <topology evidence="1">Multi-pass membrane protein</topology>
    </subcellularLocation>
</comment>
<accession>A0A167PUU0</accession>
<evidence type="ECO:0000256" key="6">
    <source>
        <dbReference type="ARBA" id="ARBA00022989"/>
    </source>
</evidence>
<dbReference type="STRING" id="1330018.A0A167PUU0"/>
<evidence type="ECO:0000256" key="1">
    <source>
        <dbReference type="ARBA" id="ARBA00004477"/>
    </source>
</evidence>
<feature type="transmembrane region" description="Helical" evidence="8">
    <location>
        <begin position="133"/>
        <end position="156"/>
    </location>
</feature>
<keyword evidence="10" id="KW-1185">Reference proteome</keyword>
<comment type="pathway">
    <text evidence="2">Glycolipid biosynthesis; glycosylphosphatidylinositol-anchor biosynthesis.</text>
</comment>
<feature type="transmembrane region" description="Helical" evidence="8">
    <location>
        <begin position="229"/>
        <end position="250"/>
    </location>
</feature>
<dbReference type="GO" id="GO:0006506">
    <property type="term" value="P:GPI anchor biosynthetic process"/>
    <property type="evidence" value="ECO:0007669"/>
    <property type="project" value="UniProtKB-UniPathway"/>
</dbReference>
<evidence type="ECO:0000313" key="10">
    <source>
        <dbReference type="Proteomes" id="UP000076738"/>
    </source>
</evidence>
<feature type="transmembrane region" description="Helical" evidence="8">
    <location>
        <begin position="100"/>
        <end position="127"/>
    </location>
</feature>
<evidence type="ECO:0000256" key="3">
    <source>
        <dbReference type="ARBA" id="ARBA00022502"/>
    </source>
</evidence>
<dbReference type="InterPro" id="IPR009580">
    <property type="entry name" value="GPI_biosynthesis_protein_Pig-F"/>
</dbReference>
<gene>
    <name evidence="9" type="ORF">CALVIDRAFT_464507</name>
</gene>
<dbReference type="Proteomes" id="UP000076738">
    <property type="component" value="Unassembled WGS sequence"/>
</dbReference>
<feature type="transmembrane region" description="Helical" evidence="8">
    <location>
        <begin position="7"/>
        <end position="28"/>
    </location>
</feature>
<keyword evidence="4 8" id="KW-0812">Transmembrane</keyword>
<dbReference type="OrthoDB" id="17366at2759"/>
<keyword evidence="7 8" id="KW-0472">Membrane</keyword>
<feature type="transmembrane region" description="Helical" evidence="8">
    <location>
        <begin position="190"/>
        <end position="209"/>
    </location>
</feature>
<feature type="non-terminal residue" evidence="9">
    <location>
        <position position="251"/>
    </location>
</feature>
<evidence type="ECO:0008006" key="11">
    <source>
        <dbReference type="Google" id="ProtNLM"/>
    </source>
</evidence>